<evidence type="ECO:0000256" key="1">
    <source>
        <dbReference type="SAM" id="MobiDB-lite"/>
    </source>
</evidence>
<feature type="region of interest" description="Disordered" evidence="1">
    <location>
        <begin position="1"/>
        <end position="24"/>
    </location>
</feature>
<evidence type="ECO:0000313" key="3">
    <source>
        <dbReference type="Proteomes" id="UP000708208"/>
    </source>
</evidence>
<evidence type="ECO:0000313" key="2">
    <source>
        <dbReference type="EMBL" id="CAG7833087.1"/>
    </source>
</evidence>
<feature type="non-terminal residue" evidence="2">
    <location>
        <position position="143"/>
    </location>
</feature>
<comment type="caution">
    <text evidence="2">The sequence shown here is derived from an EMBL/GenBank/DDBJ whole genome shotgun (WGS) entry which is preliminary data.</text>
</comment>
<accession>A0A8J2LCN6</accession>
<dbReference type="Proteomes" id="UP000708208">
    <property type="component" value="Unassembled WGS sequence"/>
</dbReference>
<gene>
    <name evidence="2" type="ORF">AFUS01_LOCUS42733</name>
</gene>
<proteinExistence type="predicted"/>
<name>A0A8J2LCN6_9HEXA</name>
<feature type="region of interest" description="Disordered" evidence="1">
    <location>
        <begin position="43"/>
        <end position="85"/>
    </location>
</feature>
<feature type="non-terminal residue" evidence="2">
    <location>
        <position position="1"/>
    </location>
</feature>
<keyword evidence="3" id="KW-1185">Reference proteome</keyword>
<dbReference type="EMBL" id="CAJVCH010568408">
    <property type="protein sequence ID" value="CAG7833087.1"/>
    <property type="molecule type" value="Genomic_DNA"/>
</dbReference>
<protein>
    <submittedName>
        <fullName evidence="2">Uncharacterized protein</fullName>
    </submittedName>
</protein>
<sequence>NLYSSGRDVDQPEGHDWTETEWQDESDDLGIMALARVTISDPKTTSSCSSIMEVTEKSNERKTDEEEEEEVEASTNETSGDCEEPGISFCPPVYLQRYGRVREELTKRLEKLNLDPGSFKAVVEFGCAEFGMHFHLKHLPNVG</sequence>
<dbReference type="AlphaFoldDB" id="A0A8J2LCN6"/>
<organism evidence="2 3">
    <name type="scientific">Allacma fusca</name>
    <dbReference type="NCBI Taxonomy" id="39272"/>
    <lineage>
        <taxon>Eukaryota</taxon>
        <taxon>Metazoa</taxon>
        <taxon>Ecdysozoa</taxon>
        <taxon>Arthropoda</taxon>
        <taxon>Hexapoda</taxon>
        <taxon>Collembola</taxon>
        <taxon>Symphypleona</taxon>
        <taxon>Sminthuridae</taxon>
        <taxon>Allacma</taxon>
    </lineage>
</organism>
<feature type="compositionally biased region" description="Basic and acidic residues" evidence="1">
    <location>
        <begin position="7"/>
        <end position="18"/>
    </location>
</feature>
<reference evidence="2" key="1">
    <citation type="submission" date="2021-06" db="EMBL/GenBank/DDBJ databases">
        <authorList>
            <person name="Hodson N. C."/>
            <person name="Mongue J. A."/>
            <person name="Jaron S. K."/>
        </authorList>
    </citation>
    <scope>NUCLEOTIDE SEQUENCE</scope>
</reference>
<feature type="compositionally biased region" description="Basic and acidic residues" evidence="1">
    <location>
        <begin position="54"/>
        <end position="64"/>
    </location>
</feature>
<feature type="compositionally biased region" description="Polar residues" evidence="1">
    <location>
        <begin position="43"/>
        <end position="52"/>
    </location>
</feature>